<name>A0A5B7JN44_PORTR</name>
<feature type="region of interest" description="Disordered" evidence="1">
    <location>
        <begin position="47"/>
        <end position="85"/>
    </location>
</feature>
<dbReference type="EMBL" id="VSRR010113140">
    <property type="protein sequence ID" value="MPC98230.1"/>
    <property type="molecule type" value="Genomic_DNA"/>
</dbReference>
<evidence type="ECO:0000313" key="2">
    <source>
        <dbReference type="EMBL" id="MPC98230.1"/>
    </source>
</evidence>
<organism evidence="2 3">
    <name type="scientific">Portunus trituberculatus</name>
    <name type="common">Swimming crab</name>
    <name type="synonym">Neptunus trituberculatus</name>
    <dbReference type="NCBI Taxonomy" id="210409"/>
    <lineage>
        <taxon>Eukaryota</taxon>
        <taxon>Metazoa</taxon>
        <taxon>Ecdysozoa</taxon>
        <taxon>Arthropoda</taxon>
        <taxon>Crustacea</taxon>
        <taxon>Multicrustacea</taxon>
        <taxon>Malacostraca</taxon>
        <taxon>Eumalacostraca</taxon>
        <taxon>Eucarida</taxon>
        <taxon>Decapoda</taxon>
        <taxon>Pleocyemata</taxon>
        <taxon>Brachyura</taxon>
        <taxon>Eubrachyura</taxon>
        <taxon>Portunoidea</taxon>
        <taxon>Portunidae</taxon>
        <taxon>Portuninae</taxon>
        <taxon>Portunus</taxon>
    </lineage>
</organism>
<accession>A0A5B7JN44</accession>
<sequence>MRPSTEGIDIESSDLLAVFSRHTLTNNKSPALNERYDTIELRAEDHMISDRRSSNTHSKHFRRQPSLPEHTFNHLLIQPRPSAIQ</sequence>
<gene>
    <name evidence="2" type="ORF">E2C01_093589</name>
</gene>
<evidence type="ECO:0000313" key="3">
    <source>
        <dbReference type="Proteomes" id="UP000324222"/>
    </source>
</evidence>
<dbReference type="Proteomes" id="UP000324222">
    <property type="component" value="Unassembled WGS sequence"/>
</dbReference>
<reference evidence="2 3" key="1">
    <citation type="submission" date="2019-05" db="EMBL/GenBank/DDBJ databases">
        <title>Another draft genome of Portunus trituberculatus and its Hox gene families provides insights of decapod evolution.</title>
        <authorList>
            <person name="Jeong J.-H."/>
            <person name="Song I."/>
            <person name="Kim S."/>
            <person name="Choi T."/>
            <person name="Kim D."/>
            <person name="Ryu S."/>
            <person name="Kim W."/>
        </authorList>
    </citation>
    <scope>NUCLEOTIDE SEQUENCE [LARGE SCALE GENOMIC DNA]</scope>
    <source>
        <tissue evidence="2">Muscle</tissue>
    </source>
</reference>
<proteinExistence type="predicted"/>
<protein>
    <submittedName>
        <fullName evidence="2">Uncharacterized protein</fullName>
    </submittedName>
</protein>
<dbReference type="AlphaFoldDB" id="A0A5B7JN44"/>
<evidence type="ECO:0000256" key="1">
    <source>
        <dbReference type="SAM" id="MobiDB-lite"/>
    </source>
</evidence>
<comment type="caution">
    <text evidence="2">The sequence shown here is derived from an EMBL/GenBank/DDBJ whole genome shotgun (WGS) entry which is preliminary data.</text>
</comment>
<keyword evidence="3" id="KW-1185">Reference proteome</keyword>